<comment type="caution">
    <text evidence="7">The sequence shown here is derived from an EMBL/GenBank/DDBJ whole genome shotgun (WGS) entry which is preliminary data.</text>
</comment>
<evidence type="ECO:0000256" key="5">
    <source>
        <dbReference type="ARBA" id="ARBA00023128"/>
    </source>
</evidence>
<sequence>MPMIFSEHLEQYDLEIVFPQSASAAALLRMDVEYVHHAHCIPSRSPFFSVLNVHFIAVSLTHCPLATPSIVVIHGLNIEARYYVHRDTWSASGRLWPRDILPSCFGKQCRIMLFCYNDGLSVNDEDAQFVKHGDRLLRLLMEKRVEDPTRPLVFICHDVGGLIVKEALAKAHLDKTGTISPIDQFTRLLVFFNTPHHNVAKSVRTIAKAAVRPTPPEVLDMLDKACSEHVERLEPLEKRGRLYRRRLVINFHASNWYRGKELLVAKEDTMFNPTPAYWEKHFPIYGDHISMCKYPSSEDITCETVLKTIGLNTYLALRRYPVSEITSRARFRF</sequence>
<evidence type="ECO:0000313" key="8">
    <source>
        <dbReference type="Proteomes" id="UP000266272"/>
    </source>
</evidence>
<gene>
    <name evidence="7" type="ORF">TARUN_4677</name>
</gene>
<evidence type="ECO:0000256" key="6">
    <source>
        <dbReference type="ARBA" id="ARBA00023136"/>
    </source>
</evidence>
<dbReference type="SUPFAM" id="SSF53474">
    <property type="entry name" value="alpha/beta-Hydrolases"/>
    <property type="match status" value="1"/>
</dbReference>
<keyword evidence="8" id="KW-1185">Reference proteome</keyword>
<proteinExistence type="predicted"/>
<dbReference type="AlphaFoldDB" id="A0A395NNM5"/>
<dbReference type="GO" id="GO:0005739">
    <property type="term" value="C:mitochondrion"/>
    <property type="evidence" value="ECO:0007669"/>
    <property type="project" value="UniProtKB-SubCell"/>
</dbReference>
<accession>A0A395NNM5</accession>
<evidence type="ECO:0000256" key="2">
    <source>
        <dbReference type="ARBA" id="ARBA00004240"/>
    </source>
</evidence>
<dbReference type="OrthoDB" id="5086500at2759"/>
<evidence type="ECO:0000256" key="3">
    <source>
        <dbReference type="ARBA" id="ARBA00004370"/>
    </source>
</evidence>
<dbReference type="GO" id="GO:0005783">
    <property type="term" value="C:endoplasmic reticulum"/>
    <property type="evidence" value="ECO:0007669"/>
    <property type="project" value="UniProtKB-SubCell"/>
</dbReference>
<dbReference type="InterPro" id="IPR052374">
    <property type="entry name" value="SERAC1"/>
</dbReference>
<evidence type="ECO:0000256" key="4">
    <source>
        <dbReference type="ARBA" id="ARBA00022824"/>
    </source>
</evidence>
<dbReference type="PANTHER" id="PTHR48182:SF2">
    <property type="entry name" value="PROTEIN SERAC1"/>
    <property type="match status" value="1"/>
</dbReference>
<evidence type="ECO:0000313" key="7">
    <source>
        <dbReference type="EMBL" id="RFU77551.1"/>
    </source>
</evidence>
<dbReference type="Proteomes" id="UP000266272">
    <property type="component" value="Unassembled WGS sequence"/>
</dbReference>
<comment type="subcellular location">
    <subcellularLocation>
        <location evidence="2">Endoplasmic reticulum</location>
    </subcellularLocation>
    <subcellularLocation>
        <location evidence="3">Membrane</location>
    </subcellularLocation>
    <subcellularLocation>
        <location evidence="1">Mitochondrion</location>
    </subcellularLocation>
</comment>
<name>A0A395NNM5_TRIAR</name>
<dbReference type="STRING" id="490622.A0A395NNM5"/>
<reference evidence="7 8" key="1">
    <citation type="journal article" date="2018" name="PLoS Pathog.">
        <title>Evolution of structural diversity of trichothecenes, a family of toxins produced by plant pathogenic and entomopathogenic fungi.</title>
        <authorList>
            <person name="Proctor R.H."/>
            <person name="McCormick S.P."/>
            <person name="Kim H.S."/>
            <person name="Cardoza R.E."/>
            <person name="Stanley A.M."/>
            <person name="Lindo L."/>
            <person name="Kelly A."/>
            <person name="Brown D.W."/>
            <person name="Lee T."/>
            <person name="Vaughan M.M."/>
            <person name="Alexander N.J."/>
            <person name="Busman M."/>
            <person name="Gutierrez S."/>
        </authorList>
    </citation>
    <scope>NUCLEOTIDE SEQUENCE [LARGE SCALE GENOMIC DNA]</scope>
    <source>
        <strain evidence="7 8">IBT 40837</strain>
    </source>
</reference>
<keyword evidence="6" id="KW-0472">Membrane</keyword>
<dbReference type="GO" id="GO:0016020">
    <property type="term" value="C:membrane"/>
    <property type="evidence" value="ECO:0007669"/>
    <property type="project" value="UniProtKB-SubCell"/>
</dbReference>
<dbReference type="EMBL" id="PXOA01000276">
    <property type="protein sequence ID" value="RFU77551.1"/>
    <property type="molecule type" value="Genomic_DNA"/>
</dbReference>
<keyword evidence="5" id="KW-0496">Mitochondrion</keyword>
<keyword evidence="4" id="KW-0256">Endoplasmic reticulum</keyword>
<dbReference type="Gene3D" id="3.40.50.1820">
    <property type="entry name" value="alpha/beta hydrolase"/>
    <property type="match status" value="1"/>
</dbReference>
<protein>
    <submittedName>
        <fullName evidence="7">Uncharacterized protein</fullName>
    </submittedName>
</protein>
<dbReference type="InterPro" id="IPR029058">
    <property type="entry name" value="AB_hydrolase_fold"/>
</dbReference>
<evidence type="ECO:0000256" key="1">
    <source>
        <dbReference type="ARBA" id="ARBA00004173"/>
    </source>
</evidence>
<dbReference type="PANTHER" id="PTHR48182">
    <property type="entry name" value="PROTEIN SERAC1"/>
    <property type="match status" value="1"/>
</dbReference>
<organism evidence="7 8">
    <name type="scientific">Trichoderma arundinaceum</name>
    <dbReference type="NCBI Taxonomy" id="490622"/>
    <lineage>
        <taxon>Eukaryota</taxon>
        <taxon>Fungi</taxon>
        <taxon>Dikarya</taxon>
        <taxon>Ascomycota</taxon>
        <taxon>Pezizomycotina</taxon>
        <taxon>Sordariomycetes</taxon>
        <taxon>Hypocreomycetidae</taxon>
        <taxon>Hypocreales</taxon>
        <taxon>Hypocreaceae</taxon>
        <taxon>Trichoderma</taxon>
    </lineage>
</organism>